<dbReference type="Pfam" id="PF17293">
    <property type="entry name" value="Arm-DNA-bind_5"/>
    <property type="match status" value="1"/>
</dbReference>
<dbReference type="GO" id="GO:0003677">
    <property type="term" value="F:DNA binding"/>
    <property type="evidence" value="ECO:0007669"/>
    <property type="project" value="UniProtKB-KW"/>
</dbReference>
<dbReference type="EMBL" id="VRUR01000001">
    <property type="protein sequence ID" value="TXN37749.1"/>
    <property type="molecule type" value="Genomic_DNA"/>
</dbReference>
<dbReference type="InterPro" id="IPR002104">
    <property type="entry name" value="Integrase_catalytic"/>
</dbReference>
<evidence type="ECO:0000256" key="2">
    <source>
        <dbReference type="ARBA" id="ARBA00023125"/>
    </source>
</evidence>
<dbReference type="GO" id="GO:0015074">
    <property type="term" value="P:DNA integration"/>
    <property type="evidence" value="ECO:0007669"/>
    <property type="project" value="InterPro"/>
</dbReference>
<reference evidence="5 6" key="1">
    <citation type="submission" date="2019-08" db="EMBL/GenBank/DDBJ databases">
        <title>Professor.</title>
        <authorList>
            <person name="Park J.S."/>
        </authorList>
    </citation>
    <scope>NUCLEOTIDE SEQUENCE [LARGE SCALE GENOMIC DNA]</scope>
    <source>
        <strain evidence="5 6">176CP5-101</strain>
    </source>
</reference>
<dbReference type="Pfam" id="PF13102">
    <property type="entry name" value="Phage_int_SAM_5"/>
    <property type="match status" value="1"/>
</dbReference>
<dbReference type="GO" id="GO:0006310">
    <property type="term" value="P:DNA recombination"/>
    <property type="evidence" value="ECO:0007669"/>
    <property type="project" value="UniProtKB-KW"/>
</dbReference>
<evidence type="ECO:0000259" key="4">
    <source>
        <dbReference type="PROSITE" id="PS51898"/>
    </source>
</evidence>
<dbReference type="InterPro" id="IPR050090">
    <property type="entry name" value="Tyrosine_recombinase_XerCD"/>
</dbReference>
<dbReference type="SUPFAM" id="SSF56349">
    <property type="entry name" value="DNA breaking-rejoining enzymes"/>
    <property type="match status" value="1"/>
</dbReference>
<dbReference type="Pfam" id="PF00589">
    <property type="entry name" value="Phage_integrase"/>
    <property type="match status" value="1"/>
</dbReference>
<gene>
    <name evidence="5" type="ORF">FVB32_05520</name>
</gene>
<dbReference type="InterPro" id="IPR035386">
    <property type="entry name" value="Arm-DNA-bind_5"/>
</dbReference>
<dbReference type="InterPro" id="IPR013762">
    <property type="entry name" value="Integrase-like_cat_sf"/>
</dbReference>
<organism evidence="5 6">
    <name type="scientific">Flagellimonas hymeniacidonis</name>
    <dbReference type="NCBI Taxonomy" id="2603628"/>
    <lineage>
        <taxon>Bacteria</taxon>
        <taxon>Pseudomonadati</taxon>
        <taxon>Bacteroidota</taxon>
        <taxon>Flavobacteriia</taxon>
        <taxon>Flavobacteriales</taxon>
        <taxon>Flavobacteriaceae</taxon>
        <taxon>Flagellimonas</taxon>
    </lineage>
</organism>
<keyword evidence="2" id="KW-0238">DNA-binding</keyword>
<keyword evidence="3" id="KW-0233">DNA recombination</keyword>
<keyword evidence="6" id="KW-1185">Reference proteome</keyword>
<accession>A0A5C8V984</accession>
<comment type="similarity">
    <text evidence="1">Belongs to the 'phage' integrase family.</text>
</comment>
<evidence type="ECO:0000256" key="1">
    <source>
        <dbReference type="ARBA" id="ARBA00008857"/>
    </source>
</evidence>
<comment type="caution">
    <text evidence="5">The sequence shown here is derived from an EMBL/GenBank/DDBJ whole genome shotgun (WGS) entry which is preliminary data.</text>
</comment>
<dbReference type="Gene3D" id="1.10.443.10">
    <property type="entry name" value="Intergrase catalytic core"/>
    <property type="match status" value="1"/>
</dbReference>
<dbReference type="Proteomes" id="UP000321456">
    <property type="component" value="Unassembled WGS sequence"/>
</dbReference>
<dbReference type="InterPro" id="IPR025269">
    <property type="entry name" value="SAM-like_dom"/>
</dbReference>
<dbReference type="PANTHER" id="PTHR30349:SF64">
    <property type="entry name" value="PROPHAGE INTEGRASE INTD-RELATED"/>
    <property type="match status" value="1"/>
</dbReference>
<evidence type="ECO:0000313" key="5">
    <source>
        <dbReference type="EMBL" id="TXN37749.1"/>
    </source>
</evidence>
<proteinExistence type="inferred from homology"/>
<dbReference type="AlphaFoldDB" id="A0A5C8V984"/>
<dbReference type="CDD" id="cd01185">
    <property type="entry name" value="INTN1_C_like"/>
    <property type="match status" value="1"/>
</dbReference>
<dbReference type="RefSeq" id="WP_147741980.1">
    <property type="nucleotide sequence ID" value="NZ_VRUR01000001.1"/>
</dbReference>
<protein>
    <submittedName>
        <fullName evidence="5">Site-specific integrase</fullName>
    </submittedName>
</protein>
<dbReference type="Gene3D" id="1.10.150.130">
    <property type="match status" value="1"/>
</dbReference>
<dbReference type="InterPro" id="IPR010998">
    <property type="entry name" value="Integrase_recombinase_N"/>
</dbReference>
<evidence type="ECO:0000256" key="3">
    <source>
        <dbReference type="ARBA" id="ARBA00023172"/>
    </source>
</evidence>
<name>A0A5C8V984_9FLAO</name>
<sequence>MLYIHFNLRLEKITKKGLAPVRMIITFNSNRIRRDVRGVKVKPEDWKNQRIRPNLKVEPYNFHIEHNIVLDELEVKIKKIYRHAILNGDELTKPYVLERLKWGAKKESIMDIYWAFEEFVDTHRTTRAIGTIKKYGSCINFIRDFDQAKNYGLSFQNLDQRFYESFRDYAFLERETMNNYFGKLVAFVKTFMNWALLRGYHSNQEFRKFKRVSNDIEVIYLTMEELLLLYNHKFKTRRLEYVRDFYCFGCFTGLRFSDLSRLRPSNVYDDYLRLSIIKTKSIDHKVPLNKMAIDILEKYKGSIYEPLPRISGQKFNQYIKECCEIVGIDKPVNITRFIGQRRVDRVLPKYKLITSHTARKTFVTNSLILGMNEKVVKNITGHKDEASFMKYLDIAEHFKKNEMSRTWDKI</sequence>
<dbReference type="PANTHER" id="PTHR30349">
    <property type="entry name" value="PHAGE INTEGRASE-RELATED"/>
    <property type="match status" value="1"/>
</dbReference>
<evidence type="ECO:0000313" key="6">
    <source>
        <dbReference type="Proteomes" id="UP000321456"/>
    </source>
</evidence>
<feature type="domain" description="Tyr recombinase" evidence="4">
    <location>
        <begin position="216"/>
        <end position="404"/>
    </location>
</feature>
<dbReference type="InterPro" id="IPR011010">
    <property type="entry name" value="DNA_brk_join_enz"/>
</dbReference>
<dbReference type="PROSITE" id="PS51898">
    <property type="entry name" value="TYR_RECOMBINASE"/>
    <property type="match status" value="1"/>
</dbReference>